<proteinExistence type="predicted"/>
<protein>
    <submittedName>
        <fullName evidence="4">5-carboxymethyl-2-hydroxymuconate isomerase</fullName>
    </submittedName>
</protein>
<organism evidence="4 5">
    <name type="scientific">Pandoraea captiosa</name>
    <dbReference type="NCBI Taxonomy" id="2508302"/>
    <lineage>
        <taxon>Bacteria</taxon>
        <taxon>Pseudomonadati</taxon>
        <taxon>Pseudomonadota</taxon>
        <taxon>Betaproteobacteria</taxon>
        <taxon>Burkholderiales</taxon>
        <taxon>Burkholderiaceae</taxon>
        <taxon>Pandoraea</taxon>
    </lineage>
</organism>
<dbReference type="GO" id="GO:0046872">
    <property type="term" value="F:metal ion binding"/>
    <property type="evidence" value="ECO:0007669"/>
    <property type="project" value="UniProtKB-KW"/>
</dbReference>
<keyword evidence="5" id="KW-1185">Reference proteome</keyword>
<feature type="domain" description="Fumarylacetoacetase-like C-terminal" evidence="3">
    <location>
        <begin position="71"/>
        <end position="270"/>
    </location>
</feature>
<evidence type="ECO:0000256" key="2">
    <source>
        <dbReference type="SAM" id="MobiDB-lite"/>
    </source>
</evidence>
<dbReference type="AlphaFoldDB" id="A0A5E5AHS8"/>
<name>A0A5E5AHS8_9BURK</name>
<dbReference type="PANTHER" id="PTHR11820">
    <property type="entry name" value="ACYLPYRUVASE"/>
    <property type="match status" value="1"/>
</dbReference>
<dbReference type="Proteomes" id="UP000414136">
    <property type="component" value="Unassembled WGS sequence"/>
</dbReference>
<keyword evidence="1" id="KW-0479">Metal-binding</keyword>
<dbReference type="GO" id="GO:0016853">
    <property type="term" value="F:isomerase activity"/>
    <property type="evidence" value="ECO:0007669"/>
    <property type="project" value="UniProtKB-KW"/>
</dbReference>
<evidence type="ECO:0000313" key="5">
    <source>
        <dbReference type="Proteomes" id="UP000414136"/>
    </source>
</evidence>
<dbReference type="Pfam" id="PF01557">
    <property type="entry name" value="FAA_hydrolase"/>
    <property type="match status" value="1"/>
</dbReference>
<feature type="compositionally biased region" description="Polar residues" evidence="2">
    <location>
        <begin position="94"/>
        <end position="107"/>
    </location>
</feature>
<feature type="compositionally biased region" description="Basic and acidic residues" evidence="2">
    <location>
        <begin position="83"/>
        <end position="92"/>
    </location>
</feature>
<dbReference type="InterPro" id="IPR011234">
    <property type="entry name" value="Fumarylacetoacetase-like_C"/>
</dbReference>
<dbReference type="SUPFAM" id="SSF56529">
    <property type="entry name" value="FAH"/>
    <property type="match status" value="1"/>
</dbReference>
<evidence type="ECO:0000259" key="3">
    <source>
        <dbReference type="Pfam" id="PF01557"/>
    </source>
</evidence>
<evidence type="ECO:0000256" key="1">
    <source>
        <dbReference type="ARBA" id="ARBA00022723"/>
    </source>
</evidence>
<dbReference type="InterPro" id="IPR036663">
    <property type="entry name" value="Fumarylacetoacetase_C_sf"/>
</dbReference>
<dbReference type="PANTHER" id="PTHR11820:SF114">
    <property type="entry name" value="4-HYDROXYPHENYLACETATE CATABOLISM PROTEIN"/>
    <property type="match status" value="1"/>
</dbReference>
<dbReference type="OrthoDB" id="8582489at2"/>
<reference evidence="4 5" key="1">
    <citation type="submission" date="2019-08" db="EMBL/GenBank/DDBJ databases">
        <authorList>
            <person name="Peeters C."/>
        </authorList>
    </citation>
    <scope>NUCLEOTIDE SEQUENCE [LARGE SCALE GENOMIC DNA]</scope>
    <source>
        <strain evidence="4 5">LMG 31118</strain>
    </source>
</reference>
<gene>
    <name evidence="4" type="ORF">PCA31118_04165</name>
</gene>
<evidence type="ECO:0000313" key="4">
    <source>
        <dbReference type="EMBL" id="VVE72372.1"/>
    </source>
</evidence>
<keyword evidence="4" id="KW-0413">Isomerase</keyword>
<sequence>MDFEFPLRELPAVMRGPRVERRHVLLGGSAFWGTLVESGDDRGMLRLDDGRLVDPDDSQTLTHLPPVNPSKIIAVHISYRSRSMETRNRPKPTDTPTYFTKPPTSLNGHGGQILKPADCRYLNYESEYAVVIGRTCRNVLPDEAWDYIEGFCPALDMGLQDFRDTDQGSMLRVKGADTLLPIGPGIVRGVNLFEQTLRTYRNGRVVQEAHIGDETIWGPHYVIADIARHITLLPGDVILMGTPCHSRSVDAGDLVECEITGLGRLAGRVVQIDAPRAAALGVGHPPGDSPEVRRVALGFDERVPERFKENYRLAAHQPEQGIKGKSA</sequence>
<accession>A0A5E5AHS8</accession>
<dbReference type="Gene3D" id="3.90.850.10">
    <property type="entry name" value="Fumarylacetoacetase-like, C-terminal domain"/>
    <property type="match status" value="1"/>
</dbReference>
<feature type="region of interest" description="Disordered" evidence="2">
    <location>
        <begin position="83"/>
        <end position="110"/>
    </location>
</feature>
<dbReference type="RefSeq" id="WP_150626941.1">
    <property type="nucleotide sequence ID" value="NZ_CABPSQ010000010.1"/>
</dbReference>
<dbReference type="EMBL" id="CABPSQ010000010">
    <property type="protein sequence ID" value="VVE72372.1"/>
    <property type="molecule type" value="Genomic_DNA"/>
</dbReference>